<dbReference type="GO" id="GO:0043015">
    <property type="term" value="F:gamma-tubulin binding"/>
    <property type="evidence" value="ECO:0007669"/>
    <property type="project" value="InterPro"/>
</dbReference>
<evidence type="ECO:0000259" key="6">
    <source>
        <dbReference type="Pfam" id="PF17681"/>
    </source>
</evidence>
<keyword evidence="2 5" id="KW-0963">Cytoplasm</keyword>
<organism evidence="7 8">
    <name type="scientific">Sus scrofa</name>
    <name type="common">Pig</name>
    <dbReference type="NCBI Taxonomy" id="9823"/>
    <lineage>
        <taxon>Eukaryota</taxon>
        <taxon>Metazoa</taxon>
        <taxon>Chordata</taxon>
        <taxon>Craniata</taxon>
        <taxon>Vertebrata</taxon>
        <taxon>Euteleostomi</taxon>
        <taxon>Mammalia</taxon>
        <taxon>Eutheria</taxon>
        <taxon>Laurasiatheria</taxon>
        <taxon>Artiodactyla</taxon>
        <taxon>Suina</taxon>
        <taxon>Suidae</taxon>
        <taxon>Sus</taxon>
    </lineage>
</organism>
<keyword evidence="4 5" id="KW-0206">Cytoskeleton</keyword>
<evidence type="ECO:0000313" key="8">
    <source>
        <dbReference type="Proteomes" id="UP000694726"/>
    </source>
</evidence>
<accession>A0A8D0QBE7</accession>
<protein>
    <recommendedName>
        <fullName evidence="5">Gamma-tubulin complex component</fullName>
    </recommendedName>
</protein>
<evidence type="ECO:0000256" key="2">
    <source>
        <dbReference type="ARBA" id="ARBA00022490"/>
    </source>
</evidence>
<dbReference type="PANTHER" id="PTHR19302">
    <property type="entry name" value="GAMMA TUBULIN COMPLEX PROTEIN"/>
    <property type="match status" value="1"/>
</dbReference>
<evidence type="ECO:0000256" key="4">
    <source>
        <dbReference type="ARBA" id="ARBA00023212"/>
    </source>
</evidence>
<evidence type="ECO:0000256" key="3">
    <source>
        <dbReference type="ARBA" id="ARBA00022701"/>
    </source>
</evidence>
<comment type="function">
    <text evidence="5">Component of the gamma-tubulin ring complex (gTuRC) which mediates microtubule nucleation.</text>
</comment>
<evidence type="ECO:0000256" key="1">
    <source>
        <dbReference type="ARBA" id="ARBA00004267"/>
    </source>
</evidence>
<dbReference type="Proteomes" id="UP000694726">
    <property type="component" value="Unplaced"/>
</dbReference>
<evidence type="ECO:0000313" key="7">
    <source>
        <dbReference type="Ensembl" id="ENSSSCP00015044458.1"/>
    </source>
</evidence>
<name>A0A8D0QBE7_PIG</name>
<dbReference type="PANTHER" id="PTHR19302:SF27">
    <property type="entry name" value="GAMMA-TUBULIN COMPLEX COMPONENT 4"/>
    <property type="match status" value="1"/>
</dbReference>
<comment type="similarity">
    <text evidence="5">Belongs to the TUBGCP family.</text>
</comment>
<comment type="subcellular location">
    <subcellularLocation>
        <location evidence="1 5">Cytoplasm</location>
        <location evidence="1 5">Cytoskeleton</location>
        <location evidence="1 5">Microtubule organizing center</location>
    </subcellularLocation>
</comment>
<dbReference type="InterPro" id="IPR007259">
    <property type="entry name" value="GCP"/>
</dbReference>
<evidence type="ECO:0000256" key="5">
    <source>
        <dbReference type="RuleBase" id="RU363050"/>
    </source>
</evidence>
<dbReference type="AlphaFoldDB" id="A0A8D0QBE7"/>
<dbReference type="GO" id="GO:0005874">
    <property type="term" value="C:microtubule"/>
    <property type="evidence" value="ECO:0007669"/>
    <property type="project" value="UniProtKB-KW"/>
</dbReference>
<keyword evidence="3 5" id="KW-0493">Microtubule</keyword>
<feature type="domain" description="Gamma tubulin complex component protein N-terminal" evidence="6">
    <location>
        <begin position="23"/>
        <end position="240"/>
    </location>
</feature>
<proteinExistence type="inferred from homology"/>
<reference evidence="7" key="1">
    <citation type="submission" date="2025-08" db="UniProtKB">
        <authorList>
            <consortium name="Ensembl"/>
        </authorList>
    </citation>
    <scope>IDENTIFICATION</scope>
</reference>
<dbReference type="GO" id="GO:0005815">
    <property type="term" value="C:microtubule organizing center"/>
    <property type="evidence" value="ECO:0007669"/>
    <property type="project" value="UniProtKB-SubCell"/>
</dbReference>
<dbReference type="GO" id="GO:0000922">
    <property type="term" value="C:spindle pole"/>
    <property type="evidence" value="ECO:0007669"/>
    <property type="project" value="InterPro"/>
</dbReference>
<dbReference type="Ensembl" id="ENSSSCT00015105963.1">
    <property type="protein sequence ID" value="ENSSSCP00015044458.1"/>
    <property type="gene ID" value="ENSSSCG00015078347.1"/>
</dbReference>
<dbReference type="GO" id="GO:0007020">
    <property type="term" value="P:microtubule nucleation"/>
    <property type="evidence" value="ECO:0007669"/>
    <property type="project" value="InterPro"/>
</dbReference>
<dbReference type="Pfam" id="PF17681">
    <property type="entry name" value="GCP_N_terminal"/>
    <property type="match status" value="1"/>
</dbReference>
<dbReference type="InterPro" id="IPR041470">
    <property type="entry name" value="GCP_N"/>
</dbReference>
<sequence length="248" mass="28225">MYSSYEKIYSHSLLDCALRVEYRIRVCAVRTIKMESSLTRLCLPQIHGCQILETVYKHSCGGLPPVRSALEKILAVCHGVMYKQLSAWMLHGLLLDQHEEFFIKQGPSSGNVSAQPEEDEEDLGIGGLTGKQLRELQDLRLIEEENMLAPSLKQFSLRVEILPSYIPVRVAEKILFVGESVQMFENQNVNLTRKGSILKDQEDTFAAELHRLKQQPLFSLVDFEQVVDRIRSTVAEVCLSQCILWGMK</sequence>